<organism evidence="2 3">
    <name type="scientific">Cardiobacterium valvarum</name>
    <dbReference type="NCBI Taxonomy" id="194702"/>
    <lineage>
        <taxon>Bacteria</taxon>
        <taxon>Pseudomonadati</taxon>
        <taxon>Pseudomonadota</taxon>
        <taxon>Gammaproteobacteria</taxon>
        <taxon>Cardiobacteriales</taxon>
        <taxon>Cardiobacteriaceae</taxon>
        <taxon>Cardiobacterium</taxon>
    </lineage>
</organism>
<sequence length="98" mass="11303">MYRIRWNRAAICALQTIAAYLKEERGVPWVADKVIANIERTIDDYIAFMPRMFTQSPGGTAHACCLPYPYIIYYDIDEALHTVTILDIIHGAQGERRR</sequence>
<gene>
    <name evidence="2" type="ORF">NCTC13294_00110</name>
</gene>
<reference evidence="2 3" key="1">
    <citation type="submission" date="2018-06" db="EMBL/GenBank/DDBJ databases">
        <authorList>
            <consortium name="Pathogen Informatics"/>
            <person name="Doyle S."/>
        </authorList>
    </citation>
    <scope>NUCLEOTIDE SEQUENCE [LARGE SCALE GENOMIC DNA]</scope>
    <source>
        <strain evidence="2 3">NCTC13294</strain>
    </source>
</reference>
<dbReference type="AlphaFoldDB" id="A0A381DX07"/>
<evidence type="ECO:0000256" key="1">
    <source>
        <dbReference type="ARBA" id="ARBA00022649"/>
    </source>
</evidence>
<dbReference type="Gene3D" id="3.30.2310.20">
    <property type="entry name" value="RelE-like"/>
    <property type="match status" value="1"/>
</dbReference>
<evidence type="ECO:0000313" key="2">
    <source>
        <dbReference type="EMBL" id="SUX17701.1"/>
    </source>
</evidence>
<evidence type="ECO:0000313" key="3">
    <source>
        <dbReference type="Proteomes" id="UP000254572"/>
    </source>
</evidence>
<dbReference type="InterPro" id="IPR035093">
    <property type="entry name" value="RelE/ParE_toxin_dom_sf"/>
</dbReference>
<accession>A0A381DX07</accession>
<dbReference type="RefSeq" id="WP_172542117.1">
    <property type="nucleotide sequence ID" value="NZ_JBHLZC010000001.1"/>
</dbReference>
<name>A0A381DX07_9GAMM</name>
<proteinExistence type="predicted"/>
<dbReference type="InterPro" id="IPR007712">
    <property type="entry name" value="RelE/ParE_toxin"/>
</dbReference>
<dbReference type="Pfam" id="PF05016">
    <property type="entry name" value="ParE_toxin"/>
    <property type="match status" value="1"/>
</dbReference>
<protein>
    <submittedName>
        <fullName evidence="2">Plasmid stabilisation system protein</fullName>
    </submittedName>
</protein>
<dbReference type="Proteomes" id="UP000254572">
    <property type="component" value="Unassembled WGS sequence"/>
</dbReference>
<keyword evidence="1" id="KW-1277">Toxin-antitoxin system</keyword>
<keyword evidence="3" id="KW-1185">Reference proteome</keyword>
<dbReference type="EMBL" id="UFUW01000001">
    <property type="protein sequence ID" value="SUX17701.1"/>
    <property type="molecule type" value="Genomic_DNA"/>
</dbReference>